<evidence type="ECO:0000313" key="1">
    <source>
        <dbReference type="EMBL" id="MBF8808518.1"/>
    </source>
</evidence>
<sequence length="401" mass="47102">MEETKKQHILAMGLRLSDSIGFEVVGEKGAENFQFLFSTFKRMIKNDHQCQLVDNQSKEAVLQSLYHTIAFYSTTNVKEVQNLLENLENNVDESFMIIPVYKVSKFVHDHVHCLLIHKINDQYVVTKMDKLHNFTVSGEVYKYANFYTKISKNKLPALSQILFLSKQEYRKESILNIADIINTLNKCKRTNLPVDWSGYRGVADCPINEPLATLRLALYNCRHNIFTDRTNRYKPKVENSKEFHKHFFQAFNENKKEVKPYYQALWQIYEERKDKAHCEKLWQEHCQEKKANGEKYIKKDKETMDRFLANHFVNKVLALPDTPEFIKHTKNLRAKGEAGFFKVFTSDSGKLKKWDSEKCIKHVSNTNRTKQLKRRFRELLPGVSKSKSIPTTQKQFEGPSR</sequence>
<evidence type="ECO:0000313" key="2">
    <source>
        <dbReference type="Proteomes" id="UP000637757"/>
    </source>
</evidence>
<comment type="caution">
    <text evidence="1">The sequence shown here is derived from an EMBL/GenBank/DDBJ whole genome shotgun (WGS) entry which is preliminary data.</text>
</comment>
<proteinExistence type="predicted"/>
<organism evidence="1 2">
    <name type="scientific">Enterococcus lacertideformus</name>
    <dbReference type="NCBI Taxonomy" id="2771493"/>
    <lineage>
        <taxon>Bacteria</taxon>
        <taxon>Bacillati</taxon>
        <taxon>Bacillota</taxon>
        <taxon>Bacilli</taxon>
        <taxon>Lactobacillales</taxon>
        <taxon>Enterococcaceae</taxon>
        <taxon>Enterococcus</taxon>
    </lineage>
</organism>
<accession>A0A931FCA0</accession>
<dbReference type="AlphaFoldDB" id="A0A931FCA0"/>
<gene>
    <name evidence="1" type="ORF">IC227_09840</name>
</gene>
<dbReference type="Proteomes" id="UP000637757">
    <property type="component" value="Unassembled WGS sequence"/>
</dbReference>
<keyword evidence="2" id="KW-1185">Reference proteome</keyword>
<name>A0A931FCA0_9ENTE</name>
<reference evidence="1" key="1">
    <citation type="submission" date="2020-09" db="EMBL/GenBank/DDBJ databases">
        <title>Genomic insights into the novelty and pathogenicity of a unique biofilm-forming Enterococcus sp. bacteria (Enterococcus lacertideformus) identified in reptiles.</title>
        <authorList>
            <person name="Agius J.E."/>
            <person name="Phalen D.N."/>
            <person name="Rose K."/>
            <person name="Eden J.-S."/>
        </authorList>
    </citation>
    <scope>NUCLEOTIDE SEQUENCE</scope>
    <source>
        <strain evidence="1">PHRS 0518</strain>
    </source>
</reference>
<dbReference type="EMBL" id="JADAKE010000020">
    <property type="protein sequence ID" value="MBF8808518.1"/>
    <property type="molecule type" value="Genomic_DNA"/>
</dbReference>
<protein>
    <submittedName>
        <fullName evidence="1">Uncharacterized protein</fullName>
    </submittedName>
</protein>